<comment type="subcellular location">
    <subcellularLocation>
        <location evidence="1">Cell membrane</location>
        <topology evidence="1">Multi-pass membrane protein</topology>
    </subcellularLocation>
</comment>
<dbReference type="Proteomes" id="UP000637074">
    <property type="component" value="Unassembled WGS sequence"/>
</dbReference>
<dbReference type="SUPFAM" id="SSF103473">
    <property type="entry name" value="MFS general substrate transporter"/>
    <property type="match status" value="1"/>
</dbReference>
<evidence type="ECO:0000313" key="8">
    <source>
        <dbReference type="EMBL" id="GHH99934.1"/>
    </source>
</evidence>
<gene>
    <name evidence="8" type="ORF">AM1BK_34770</name>
</gene>
<comment type="caution">
    <text evidence="8">The sequence shown here is derived from an EMBL/GenBank/DDBJ whole genome shotgun (WGS) entry which is preliminary data.</text>
</comment>
<sequence>MRWMILVFLFFGTLLNFADKSVAGYAAVPIINEFNLSYTQWGLVGSSFFWLFAVSGVFGSALSDRFGTKKVLAILVLSWVFIQSGAFAVKGLTGLILMRVLLGAFEGPYFATAANHITKWFPPERRSFAIAIMNSGGTVGALVIAPLLVAGIEGIGWRETYGSLGLLGVIWFILWIWKGKEKPEHENFARVETQSAPKIKGPEIYRVLLSRSFILVCLAVFASYWFLAWIQTFLPAYFVKSIHLSPKEMGNYASILGIVSATGTLLIAWFSDRLYKKSQNLRRSRVFVGGGGVILAGFLFYSITIIHHPIYVLVVMCVGKSMTSAMFVLWPPIATSLLPQRGGLILGVGSGFAQLAGIIGPIVTGAIVESSGSNVGLGFDHAILFVGTLLVLFGALFLLFCKPDKQAGTLVYPLEGKTVS</sequence>
<feature type="transmembrane region" description="Helical" evidence="6">
    <location>
        <begin position="382"/>
        <end position="401"/>
    </location>
</feature>
<keyword evidence="2" id="KW-0813">Transport</keyword>
<dbReference type="PROSITE" id="PS50850">
    <property type="entry name" value="MFS"/>
    <property type="match status" value="1"/>
</dbReference>
<feature type="transmembrane region" description="Helical" evidence="6">
    <location>
        <begin position="208"/>
        <end position="230"/>
    </location>
</feature>
<dbReference type="RefSeq" id="WP_191274942.1">
    <property type="nucleotide sequence ID" value="NZ_BNDS01000016.1"/>
</dbReference>
<feature type="transmembrane region" description="Helical" evidence="6">
    <location>
        <begin position="161"/>
        <end position="177"/>
    </location>
</feature>
<feature type="transmembrane region" description="Helical" evidence="6">
    <location>
        <begin position="342"/>
        <end position="362"/>
    </location>
</feature>
<reference evidence="8 9" key="1">
    <citation type="journal article" date="2022" name="Int. J. Syst. Evol. Microbiol.">
        <title>Neobacillus kokaensis sp. nov., isolated from soil.</title>
        <authorList>
            <person name="Yuki K."/>
            <person name="Matsubara H."/>
            <person name="Yamaguchi S."/>
        </authorList>
    </citation>
    <scope>NUCLEOTIDE SEQUENCE [LARGE SCALE GENOMIC DNA]</scope>
    <source>
        <strain evidence="8 9">LOB 377</strain>
    </source>
</reference>
<evidence type="ECO:0000256" key="2">
    <source>
        <dbReference type="ARBA" id="ARBA00022448"/>
    </source>
</evidence>
<evidence type="ECO:0000256" key="5">
    <source>
        <dbReference type="ARBA" id="ARBA00023136"/>
    </source>
</evidence>
<evidence type="ECO:0000256" key="4">
    <source>
        <dbReference type="ARBA" id="ARBA00022989"/>
    </source>
</evidence>
<feature type="transmembrane region" description="Helical" evidence="6">
    <location>
        <begin position="127"/>
        <end position="149"/>
    </location>
</feature>
<feature type="domain" description="Major facilitator superfamily (MFS) profile" evidence="7">
    <location>
        <begin position="5"/>
        <end position="406"/>
    </location>
</feature>
<keyword evidence="4 6" id="KW-1133">Transmembrane helix</keyword>
<accession>A0ABQ3N6Z6</accession>
<organism evidence="8 9">
    <name type="scientific">Neobacillus kokaensis</name>
    <dbReference type="NCBI Taxonomy" id="2759023"/>
    <lineage>
        <taxon>Bacteria</taxon>
        <taxon>Bacillati</taxon>
        <taxon>Bacillota</taxon>
        <taxon>Bacilli</taxon>
        <taxon>Bacillales</taxon>
        <taxon>Bacillaceae</taxon>
        <taxon>Neobacillus</taxon>
    </lineage>
</organism>
<keyword evidence="3 6" id="KW-0812">Transmembrane</keyword>
<feature type="transmembrane region" description="Helical" evidence="6">
    <location>
        <begin position="250"/>
        <end position="270"/>
    </location>
</feature>
<dbReference type="InterPro" id="IPR036259">
    <property type="entry name" value="MFS_trans_sf"/>
</dbReference>
<protein>
    <submittedName>
        <fullName evidence="8">MFS transporter</fullName>
    </submittedName>
</protein>
<feature type="transmembrane region" description="Helical" evidence="6">
    <location>
        <begin position="39"/>
        <end position="59"/>
    </location>
</feature>
<feature type="transmembrane region" description="Helical" evidence="6">
    <location>
        <begin position="95"/>
        <end position="115"/>
    </location>
</feature>
<dbReference type="InterPro" id="IPR050382">
    <property type="entry name" value="MFS_Na/Anion_cotransporter"/>
</dbReference>
<keyword evidence="5 6" id="KW-0472">Membrane</keyword>
<dbReference type="Pfam" id="PF07690">
    <property type="entry name" value="MFS_1"/>
    <property type="match status" value="1"/>
</dbReference>
<evidence type="ECO:0000256" key="3">
    <source>
        <dbReference type="ARBA" id="ARBA00022692"/>
    </source>
</evidence>
<feature type="transmembrane region" description="Helical" evidence="6">
    <location>
        <begin position="71"/>
        <end position="89"/>
    </location>
</feature>
<feature type="transmembrane region" description="Helical" evidence="6">
    <location>
        <begin position="286"/>
        <end position="304"/>
    </location>
</feature>
<dbReference type="InterPro" id="IPR011701">
    <property type="entry name" value="MFS"/>
</dbReference>
<evidence type="ECO:0000256" key="1">
    <source>
        <dbReference type="ARBA" id="ARBA00004651"/>
    </source>
</evidence>
<dbReference type="PANTHER" id="PTHR11662">
    <property type="entry name" value="SOLUTE CARRIER FAMILY 17"/>
    <property type="match status" value="1"/>
</dbReference>
<dbReference type="Gene3D" id="1.20.1250.20">
    <property type="entry name" value="MFS general substrate transporter like domains"/>
    <property type="match status" value="2"/>
</dbReference>
<dbReference type="EMBL" id="BNDS01000016">
    <property type="protein sequence ID" value="GHH99934.1"/>
    <property type="molecule type" value="Genomic_DNA"/>
</dbReference>
<evidence type="ECO:0000259" key="7">
    <source>
        <dbReference type="PROSITE" id="PS50850"/>
    </source>
</evidence>
<evidence type="ECO:0000313" key="9">
    <source>
        <dbReference type="Proteomes" id="UP000637074"/>
    </source>
</evidence>
<name>A0ABQ3N6Z6_9BACI</name>
<proteinExistence type="predicted"/>
<dbReference type="PANTHER" id="PTHR11662:SF450">
    <property type="entry name" value="BLR1003 PROTEIN"/>
    <property type="match status" value="1"/>
</dbReference>
<feature type="transmembrane region" description="Helical" evidence="6">
    <location>
        <begin position="310"/>
        <end position="330"/>
    </location>
</feature>
<keyword evidence="9" id="KW-1185">Reference proteome</keyword>
<dbReference type="CDD" id="cd17319">
    <property type="entry name" value="MFS_ExuT_GudP_like"/>
    <property type="match status" value="1"/>
</dbReference>
<evidence type="ECO:0000256" key="6">
    <source>
        <dbReference type="SAM" id="Phobius"/>
    </source>
</evidence>
<dbReference type="InterPro" id="IPR020846">
    <property type="entry name" value="MFS_dom"/>
</dbReference>